<evidence type="ECO:0000256" key="1">
    <source>
        <dbReference type="SAM" id="SignalP"/>
    </source>
</evidence>
<dbReference type="HOGENOM" id="CLU_037618_2_1_0"/>
<dbReference type="PANTHER" id="PTHR48098:SF1">
    <property type="entry name" value="DIACYLGLYCEROL ACYLTRANSFERASE_MYCOLYLTRANSFERASE AG85A"/>
    <property type="match status" value="1"/>
</dbReference>
<accession>B1ZME6</accession>
<dbReference type="InterPro" id="IPR050583">
    <property type="entry name" value="Mycobacterial_A85_antigen"/>
</dbReference>
<dbReference type="InterPro" id="IPR029058">
    <property type="entry name" value="AB_hydrolase_fold"/>
</dbReference>
<dbReference type="CDD" id="cd11294">
    <property type="entry name" value="E_set_Esterase_like_N"/>
    <property type="match status" value="1"/>
</dbReference>
<dbReference type="eggNOG" id="COG2382">
    <property type="taxonomic scope" value="Bacteria"/>
</dbReference>
<dbReference type="KEGG" id="ote:Oter_0108"/>
<dbReference type="InterPro" id="IPR013783">
    <property type="entry name" value="Ig-like_fold"/>
</dbReference>
<dbReference type="Proteomes" id="UP000007013">
    <property type="component" value="Chromosome"/>
</dbReference>
<dbReference type="Gene3D" id="2.60.40.10">
    <property type="entry name" value="Immunoglobulins"/>
    <property type="match status" value="1"/>
</dbReference>
<keyword evidence="3" id="KW-1185">Reference proteome</keyword>
<dbReference type="Gene3D" id="3.40.50.1820">
    <property type="entry name" value="alpha/beta hydrolase"/>
    <property type="match status" value="1"/>
</dbReference>
<dbReference type="InterPro" id="IPR000801">
    <property type="entry name" value="Esterase-like"/>
</dbReference>
<dbReference type="ESTHER" id="opitp-b1zme6">
    <property type="family name" value="A85-Feruloyl-Esterase"/>
</dbReference>
<evidence type="ECO:0000313" key="3">
    <source>
        <dbReference type="Proteomes" id="UP000007013"/>
    </source>
</evidence>
<dbReference type="GO" id="GO:0016747">
    <property type="term" value="F:acyltransferase activity, transferring groups other than amino-acyl groups"/>
    <property type="evidence" value="ECO:0007669"/>
    <property type="project" value="TreeGrafter"/>
</dbReference>
<proteinExistence type="predicted"/>
<dbReference type="SUPFAM" id="SSF81296">
    <property type="entry name" value="E set domains"/>
    <property type="match status" value="1"/>
</dbReference>
<dbReference type="STRING" id="452637.Oter_0108"/>
<sequence>MTLLPRLLTLFGALIVPFIALAAAAPDPVSPEIHPDGRATLRFLAPNAQAVALQGLNLKEPQPMTKGADGVWSITVGPLAPEIYSYTFSVDGATVTDPRNRQIKKWIRSESTLEIPGHPPILAAAQPVPHGVVHRHVVSSQTRQRENAFLVYTPPGFDPRANTTYPVVYLLHGFGDDETAWAEVGHANFIADNLIAQKKAIPAIIVMTNGHPVPIPVGVRFPEYSAQNLAAMQQELLTEVMPFVEQNYPTRRDAANRAIVGLSMGGGQSLNVGLTHLDTFGWVGGFSSAAPTEKLDETFAALLAGAKQGQPQLLWIGIGKSDFLLEQNKTFVGWLEARQIPHTWQLTDGGHEWPVWRRYLGEFLPLLFR</sequence>
<dbReference type="PANTHER" id="PTHR48098">
    <property type="entry name" value="ENTEROCHELIN ESTERASE-RELATED"/>
    <property type="match status" value="1"/>
</dbReference>
<dbReference type="AlphaFoldDB" id="B1ZME6"/>
<organism evidence="2 3">
    <name type="scientific">Opitutus terrae (strain DSM 11246 / JCM 15787 / PB90-1)</name>
    <dbReference type="NCBI Taxonomy" id="452637"/>
    <lineage>
        <taxon>Bacteria</taxon>
        <taxon>Pseudomonadati</taxon>
        <taxon>Verrucomicrobiota</taxon>
        <taxon>Opitutia</taxon>
        <taxon>Opitutales</taxon>
        <taxon>Opitutaceae</taxon>
        <taxon>Opitutus</taxon>
    </lineage>
</organism>
<protein>
    <submittedName>
        <fullName evidence="2">Putative esterase</fullName>
    </submittedName>
</protein>
<dbReference type="EMBL" id="CP001032">
    <property type="protein sequence ID" value="ACB73399.1"/>
    <property type="molecule type" value="Genomic_DNA"/>
</dbReference>
<evidence type="ECO:0000313" key="2">
    <source>
        <dbReference type="EMBL" id="ACB73399.1"/>
    </source>
</evidence>
<reference evidence="2 3" key="1">
    <citation type="journal article" date="2011" name="J. Bacteriol.">
        <title>Genome sequence of the verrucomicrobium Opitutus terrae PB90-1, an abundant inhabitant of rice paddy soil ecosystems.</title>
        <authorList>
            <person name="van Passel M.W."/>
            <person name="Kant R."/>
            <person name="Palva A."/>
            <person name="Copeland A."/>
            <person name="Lucas S."/>
            <person name="Lapidus A."/>
            <person name="Glavina del Rio T."/>
            <person name="Pitluck S."/>
            <person name="Goltsman E."/>
            <person name="Clum A."/>
            <person name="Sun H."/>
            <person name="Schmutz J."/>
            <person name="Larimer F.W."/>
            <person name="Land M.L."/>
            <person name="Hauser L."/>
            <person name="Kyrpides N."/>
            <person name="Mikhailova N."/>
            <person name="Richardson P.P."/>
            <person name="Janssen P.H."/>
            <person name="de Vos W.M."/>
            <person name="Smidt H."/>
        </authorList>
    </citation>
    <scope>NUCLEOTIDE SEQUENCE [LARGE SCALE GENOMIC DNA]</scope>
    <source>
        <strain evidence="3">DSM 11246 / JCM 15787 / PB90-1</strain>
    </source>
</reference>
<feature type="signal peptide" evidence="1">
    <location>
        <begin position="1"/>
        <end position="22"/>
    </location>
</feature>
<dbReference type="SUPFAM" id="SSF53474">
    <property type="entry name" value="alpha/beta-Hydrolases"/>
    <property type="match status" value="1"/>
</dbReference>
<feature type="chain" id="PRO_5002774779" evidence="1">
    <location>
        <begin position="23"/>
        <end position="369"/>
    </location>
</feature>
<name>B1ZME6_OPITP</name>
<gene>
    <name evidence="2" type="ordered locus">Oter_0108</name>
</gene>
<keyword evidence="1" id="KW-0732">Signal</keyword>
<dbReference type="InterPro" id="IPR014756">
    <property type="entry name" value="Ig_E-set"/>
</dbReference>
<dbReference type="Pfam" id="PF00756">
    <property type="entry name" value="Esterase"/>
    <property type="match status" value="1"/>
</dbReference>